<evidence type="ECO:0000313" key="2">
    <source>
        <dbReference type="EMBL" id="EKD18540.1"/>
    </source>
</evidence>
<dbReference type="InParanoid" id="K1WLE4"/>
<organism evidence="2 3">
    <name type="scientific">Marssonina brunnea f. sp. multigermtubi (strain MB_m1)</name>
    <name type="common">Marssonina leaf spot fungus</name>
    <dbReference type="NCBI Taxonomy" id="1072389"/>
    <lineage>
        <taxon>Eukaryota</taxon>
        <taxon>Fungi</taxon>
        <taxon>Dikarya</taxon>
        <taxon>Ascomycota</taxon>
        <taxon>Pezizomycotina</taxon>
        <taxon>Leotiomycetes</taxon>
        <taxon>Helotiales</taxon>
        <taxon>Drepanopezizaceae</taxon>
        <taxon>Drepanopeziza</taxon>
    </lineage>
</organism>
<feature type="region of interest" description="Disordered" evidence="1">
    <location>
        <begin position="100"/>
        <end position="134"/>
    </location>
</feature>
<dbReference type="EMBL" id="JH921433">
    <property type="protein sequence ID" value="EKD18540.1"/>
    <property type="molecule type" value="Genomic_DNA"/>
</dbReference>
<reference evidence="2 3" key="1">
    <citation type="journal article" date="2012" name="BMC Genomics">
        <title>Sequencing the genome of Marssonina brunnea reveals fungus-poplar co-evolution.</title>
        <authorList>
            <person name="Zhu S."/>
            <person name="Cao Y.-Z."/>
            <person name="Jiang C."/>
            <person name="Tan B.-Y."/>
            <person name="Wang Z."/>
            <person name="Feng S."/>
            <person name="Zhang L."/>
            <person name="Su X.-H."/>
            <person name="Brejova B."/>
            <person name="Vinar T."/>
            <person name="Xu M."/>
            <person name="Wang M.-X."/>
            <person name="Zhang S.-G."/>
            <person name="Huang M.-R."/>
            <person name="Wu R."/>
            <person name="Zhou Y."/>
        </authorList>
    </citation>
    <scope>NUCLEOTIDE SEQUENCE [LARGE SCALE GENOMIC DNA]</scope>
    <source>
        <strain evidence="2 3">MB_m1</strain>
    </source>
</reference>
<name>K1WLE4_MARBU</name>
<keyword evidence="3" id="KW-1185">Reference proteome</keyword>
<evidence type="ECO:0000313" key="3">
    <source>
        <dbReference type="Proteomes" id="UP000006753"/>
    </source>
</evidence>
<proteinExistence type="predicted"/>
<dbReference type="HOGENOM" id="CLU_1896679_0_0_1"/>
<protein>
    <submittedName>
        <fullName evidence="2">Uncharacterized protein</fullName>
    </submittedName>
</protein>
<evidence type="ECO:0000256" key="1">
    <source>
        <dbReference type="SAM" id="MobiDB-lite"/>
    </source>
</evidence>
<accession>K1WLE4</accession>
<dbReference type="AlphaFoldDB" id="K1WLE4"/>
<dbReference type="KEGG" id="mbe:MBM_03533"/>
<gene>
    <name evidence="2" type="ORF">MBM_03533</name>
</gene>
<dbReference type="Proteomes" id="UP000006753">
    <property type="component" value="Unassembled WGS sequence"/>
</dbReference>
<sequence>MCLRMRDVLYLLLPPCSSFPLPPSPFPFPPPRPTHAPDHHGRGLRIATSHTRFLRQTLSESGMFSRSSRHVHAFVRAEDLRGACMQPAASMSVPTLLQGPAAKVRSSTQGERVLAEGSDSGSGSGHDYGSVAYV</sequence>